<feature type="region of interest" description="Disordered" evidence="5">
    <location>
        <begin position="42"/>
        <end position="71"/>
    </location>
</feature>
<evidence type="ECO:0000256" key="1">
    <source>
        <dbReference type="ARBA" id="ARBA00023015"/>
    </source>
</evidence>
<reference evidence="8" key="1">
    <citation type="journal article" date="2023" name="Nat. Commun.">
        <title>Diploid and tetraploid genomes of Acorus and the evolution of monocots.</title>
        <authorList>
            <person name="Ma L."/>
            <person name="Liu K.W."/>
            <person name="Li Z."/>
            <person name="Hsiao Y.Y."/>
            <person name="Qi Y."/>
            <person name="Fu T."/>
            <person name="Tang G.D."/>
            <person name="Zhang D."/>
            <person name="Sun W.H."/>
            <person name="Liu D.K."/>
            <person name="Li Y."/>
            <person name="Chen G.Z."/>
            <person name="Liu X.D."/>
            <person name="Liao X.Y."/>
            <person name="Jiang Y.T."/>
            <person name="Yu X."/>
            <person name="Hao Y."/>
            <person name="Huang J."/>
            <person name="Zhao X.W."/>
            <person name="Ke S."/>
            <person name="Chen Y.Y."/>
            <person name="Wu W.L."/>
            <person name="Hsu J.L."/>
            <person name="Lin Y.F."/>
            <person name="Huang M.D."/>
            <person name="Li C.Y."/>
            <person name="Huang L."/>
            <person name="Wang Z.W."/>
            <person name="Zhao X."/>
            <person name="Zhong W.Y."/>
            <person name="Peng D.H."/>
            <person name="Ahmad S."/>
            <person name="Lan S."/>
            <person name="Zhang J.S."/>
            <person name="Tsai W.C."/>
            <person name="Van de Peer Y."/>
            <person name="Liu Z.J."/>
        </authorList>
    </citation>
    <scope>NUCLEOTIDE SEQUENCE</scope>
    <source>
        <strain evidence="8">CP</strain>
    </source>
</reference>
<feature type="domain" description="Myb-like" evidence="6">
    <location>
        <begin position="441"/>
        <end position="493"/>
    </location>
</feature>
<evidence type="ECO:0000259" key="7">
    <source>
        <dbReference type="PROSITE" id="PS51294"/>
    </source>
</evidence>
<proteinExistence type="predicted"/>
<evidence type="ECO:0000259" key="6">
    <source>
        <dbReference type="PROSITE" id="PS50090"/>
    </source>
</evidence>
<dbReference type="PROSITE" id="PS51294">
    <property type="entry name" value="HTH_MYB"/>
    <property type="match status" value="3"/>
</dbReference>
<feature type="domain" description="HTH myb-type" evidence="7">
    <location>
        <begin position="599"/>
        <end position="653"/>
    </location>
</feature>
<feature type="domain" description="Myb-like" evidence="6">
    <location>
        <begin position="553"/>
        <end position="598"/>
    </location>
</feature>
<dbReference type="AlphaFoldDB" id="A0AAV9F709"/>
<feature type="domain" description="Myb-like" evidence="6">
    <location>
        <begin position="494"/>
        <end position="545"/>
    </location>
</feature>
<name>A0AAV9F709_ACOCL</name>
<keyword evidence="2" id="KW-0238">DNA-binding</keyword>
<evidence type="ECO:0000313" key="9">
    <source>
        <dbReference type="Proteomes" id="UP001180020"/>
    </source>
</evidence>
<dbReference type="PANTHER" id="PTHR46621:SF1">
    <property type="entry name" value="SNRNA-ACTIVATING PROTEIN COMPLEX SUBUNIT 4"/>
    <property type="match status" value="1"/>
</dbReference>
<dbReference type="InterPro" id="IPR009057">
    <property type="entry name" value="Homeodomain-like_sf"/>
</dbReference>
<feature type="compositionally biased region" description="Basic residues" evidence="5">
    <location>
        <begin position="703"/>
        <end position="715"/>
    </location>
</feature>
<accession>A0AAV9F709</accession>
<keyword evidence="4" id="KW-0539">Nucleus</keyword>
<dbReference type="InterPro" id="IPR017930">
    <property type="entry name" value="Myb_dom"/>
</dbReference>
<feature type="compositionally biased region" description="Basic residues" evidence="5">
    <location>
        <begin position="782"/>
        <end position="792"/>
    </location>
</feature>
<protein>
    <submittedName>
        <fullName evidence="8">Myb-related protein 3R-1</fullName>
    </submittedName>
</protein>
<feature type="region of interest" description="Disordered" evidence="5">
    <location>
        <begin position="1"/>
        <end position="27"/>
    </location>
</feature>
<feature type="region of interest" description="Disordered" evidence="5">
    <location>
        <begin position="843"/>
        <end position="875"/>
    </location>
</feature>
<dbReference type="EMBL" id="JAUJYO010000003">
    <property type="protein sequence ID" value="KAK1320745.1"/>
    <property type="molecule type" value="Genomic_DNA"/>
</dbReference>
<gene>
    <name evidence="8" type="primary">MYB3R-1</name>
    <name evidence="8" type="ORF">QJS10_CPA03g00491</name>
</gene>
<dbReference type="GO" id="GO:0042796">
    <property type="term" value="P:snRNA transcription by RNA polymerase III"/>
    <property type="evidence" value="ECO:0007669"/>
    <property type="project" value="TreeGrafter"/>
</dbReference>
<dbReference type="InterPro" id="IPR051575">
    <property type="entry name" value="Myb-like_DNA-bd"/>
</dbReference>
<dbReference type="InterPro" id="IPR001005">
    <property type="entry name" value="SANT/Myb"/>
</dbReference>
<evidence type="ECO:0000256" key="3">
    <source>
        <dbReference type="ARBA" id="ARBA00023163"/>
    </source>
</evidence>
<keyword evidence="9" id="KW-1185">Reference proteome</keyword>
<feature type="region of interest" description="Disordered" evidence="5">
    <location>
        <begin position="887"/>
        <end position="983"/>
    </location>
</feature>
<feature type="region of interest" description="Disordered" evidence="5">
    <location>
        <begin position="701"/>
        <end position="803"/>
    </location>
</feature>
<dbReference type="SMART" id="SM00717">
    <property type="entry name" value="SANT"/>
    <property type="match status" value="5"/>
</dbReference>
<dbReference type="GO" id="GO:0042795">
    <property type="term" value="P:snRNA transcription by RNA polymerase II"/>
    <property type="evidence" value="ECO:0007669"/>
    <property type="project" value="TreeGrafter"/>
</dbReference>
<dbReference type="PROSITE" id="PS50090">
    <property type="entry name" value="MYB_LIKE"/>
    <property type="match status" value="4"/>
</dbReference>
<dbReference type="GO" id="GO:0000978">
    <property type="term" value="F:RNA polymerase II cis-regulatory region sequence-specific DNA binding"/>
    <property type="evidence" value="ECO:0007669"/>
    <property type="project" value="TreeGrafter"/>
</dbReference>
<organism evidence="8 9">
    <name type="scientific">Acorus calamus</name>
    <name type="common">Sweet flag</name>
    <dbReference type="NCBI Taxonomy" id="4465"/>
    <lineage>
        <taxon>Eukaryota</taxon>
        <taxon>Viridiplantae</taxon>
        <taxon>Streptophyta</taxon>
        <taxon>Embryophyta</taxon>
        <taxon>Tracheophyta</taxon>
        <taxon>Spermatophyta</taxon>
        <taxon>Magnoliopsida</taxon>
        <taxon>Liliopsida</taxon>
        <taxon>Acoraceae</taxon>
        <taxon>Acorus</taxon>
    </lineage>
</organism>
<dbReference type="SUPFAM" id="SSF46689">
    <property type="entry name" value="Homeodomain-like"/>
    <property type="match status" value="3"/>
</dbReference>
<keyword evidence="3" id="KW-0804">Transcription</keyword>
<dbReference type="Pfam" id="PF00249">
    <property type="entry name" value="Myb_DNA-binding"/>
    <property type="match status" value="3"/>
</dbReference>
<reference evidence="8" key="2">
    <citation type="submission" date="2023-06" db="EMBL/GenBank/DDBJ databases">
        <authorList>
            <person name="Ma L."/>
            <person name="Liu K.-W."/>
            <person name="Li Z."/>
            <person name="Hsiao Y.-Y."/>
            <person name="Qi Y."/>
            <person name="Fu T."/>
            <person name="Tang G."/>
            <person name="Zhang D."/>
            <person name="Sun W.-H."/>
            <person name="Liu D.-K."/>
            <person name="Li Y."/>
            <person name="Chen G.-Z."/>
            <person name="Liu X.-D."/>
            <person name="Liao X.-Y."/>
            <person name="Jiang Y.-T."/>
            <person name="Yu X."/>
            <person name="Hao Y."/>
            <person name="Huang J."/>
            <person name="Zhao X.-W."/>
            <person name="Ke S."/>
            <person name="Chen Y.-Y."/>
            <person name="Wu W.-L."/>
            <person name="Hsu J.-L."/>
            <person name="Lin Y.-F."/>
            <person name="Huang M.-D."/>
            <person name="Li C.-Y."/>
            <person name="Huang L."/>
            <person name="Wang Z.-W."/>
            <person name="Zhao X."/>
            <person name="Zhong W.-Y."/>
            <person name="Peng D.-H."/>
            <person name="Ahmad S."/>
            <person name="Lan S."/>
            <person name="Zhang J.-S."/>
            <person name="Tsai W.-C."/>
            <person name="Van De Peer Y."/>
            <person name="Liu Z.-J."/>
        </authorList>
    </citation>
    <scope>NUCLEOTIDE SEQUENCE</scope>
    <source>
        <strain evidence="8">CP</strain>
        <tissue evidence="8">Leaves</tissue>
    </source>
</reference>
<feature type="domain" description="HTH myb-type" evidence="7">
    <location>
        <begin position="553"/>
        <end position="598"/>
    </location>
</feature>
<feature type="domain" description="Myb-like" evidence="6">
    <location>
        <begin position="599"/>
        <end position="649"/>
    </location>
</feature>
<dbReference type="Proteomes" id="UP001180020">
    <property type="component" value="Unassembled WGS sequence"/>
</dbReference>
<dbReference type="GO" id="GO:0019185">
    <property type="term" value="C:snRNA-activating protein complex"/>
    <property type="evidence" value="ECO:0007669"/>
    <property type="project" value="TreeGrafter"/>
</dbReference>
<evidence type="ECO:0000256" key="4">
    <source>
        <dbReference type="ARBA" id="ARBA00023242"/>
    </source>
</evidence>
<dbReference type="Gene3D" id="1.10.10.60">
    <property type="entry name" value="Homeodomain-like"/>
    <property type="match status" value="5"/>
</dbReference>
<evidence type="ECO:0000313" key="8">
    <source>
        <dbReference type="EMBL" id="KAK1320745.1"/>
    </source>
</evidence>
<evidence type="ECO:0000256" key="5">
    <source>
        <dbReference type="SAM" id="MobiDB-lite"/>
    </source>
</evidence>
<dbReference type="CDD" id="cd00167">
    <property type="entry name" value="SANT"/>
    <property type="match status" value="3"/>
</dbReference>
<dbReference type="GO" id="GO:0001006">
    <property type="term" value="F:RNA polymerase III type 3 promoter sequence-specific DNA binding"/>
    <property type="evidence" value="ECO:0007669"/>
    <property type="project" value="TreeGrafter"/>
</dbReference>
<evidence type="ECO:0000256" key="2">
    <source>
        <dbReference type="ARBA" id="ARBA00023125"/>
    </source>
</evidence>
<sequence length="983" mass="110976">MASASYDDESDGDYSYGSDRDETFEEDMEALRRACMIAGTDPNDVLKVSSGLEDGDDDSGGGGSNVDDGADDLELANSIRRRFSAQASSSSSFDRPPIVRPLCTLLPSDLDEDDDFEMLRTIQRRFLQYESDAQKMNSEKCLHGDDPVAMSVTSQQDVPCNGDRNSSEAFTLFTQDYSAIDDADVVPQPLRSILPMNFGNRSSGPAESFGAENGTCSSALLPLMHSGFPKFAEMFVDALKKNRSCQKYIRNKLIQIEARIEENKRLKKHAKCLVDYKKYCRRKMERVLYGNKDARVKLISIQKRRISKILKGPTTKSPASCFGPPENPHASKFRMVLERFPVSFNKQPWSKAEKEKLEKGIKQQFQEMLLQRSFELYSSSEGTPGHSNDIDNMTASINNIEVTSEVMRSFLPQVDWDRLASMYFTGRSGAECETRWLNNEDPLINQNPWTNIEDKKLLSIVQQRGVFNWIDIAFTLGRQRTPFQCLARYQRSLNAYILKKEWTEDDDAQLRAAVEVFGDNDWQVIASSMEGRTGPQCSNRWRKTLHPDRKSVGRWSVDEDKHLKVAVMLFGPKNWVKIAHFVPGRTQVQCRERWLNVLDPSLNLDQWTEEEDSKLLAAIAEHGHCWSKIASFVPPRTDCQCRRRWKVLLPHEVPLLQEARKMQKAALITNFVDRESERPLLGPHDFFLTYPSSTENAISIMNQKKRVGPKSRKRKDVAACDVSQEVNTKKSRTKSKAFEVTGRPPKIPNQKDKSVQPAQDDERVQHQEVMHIRDASGPTERRSRKNNPRKKPMKENASEPLSVGNACTQIVERQGNLQLTSHLALDAMSPSNTTAEEIPRLSTGDDAHFSESCNTLKSRNSESDDAGVPSDDDNMTLNNWMKKAKKLASAKKNHVHPVEGNEIYPPEDQSNSVISDADGAQLRASGRLEKQEIRRKSKTISASPSKRLHLDRPESSSTCNFSSMPAFDNGRANSNATDALPDS</sequence>
<keyword evidence="1" id="KW-0805">Transcription regulation</keyword>
<feature type="compositionally biased region" description="Basic and acidic residues" evidence="5">
    <location>
        <begin position="749"/>
        <end position="774"/>
    </location>
</feature>
<feature type="compositionally biased region" description="Acidic residues" evidence="5">
    <location>
        <begin position="1"/>
        <end position="12"/>
    </location>
</feature>
<feature type="domain" description="HTH myb-type" evidence="7">
    <location>
        <begin position="497"/>
        <end position="549"/>
    </location>
</feature>
<comment type="caution">
    <text evidence="8">The sequence shown here is derived from an EMBL/GenBank/DDBJ whole genome shotgun (WGS) entry which is preliminary data.</text>
</comment>
<dbReference type="PANTHER" id="PTHR46621">
    <property type="entry name" value="SNRNA-ACTIVATING PROTEIN COMPLEX SUBUNIT 4"/>
    <property type="match status" value="1"/>
</dbReference>